<evidence type="ECO:0000256" key="8">
    <source>
        <dbReference type="ARBA" id="ARBA00022824"/>
    </source>
</evidence>
<dbReference type="PANTHER" id="PTHR12468">
    <property type="entry name" value="GPI MANNOSYLTRANSFERASE 2"/>
    <property type="match status" value="1"/>
</dbReference>
<sequence>MTEKVTKLAVTSRVMVLLLQWLANVMITDHKTQVFRAPFDKTHKITWLDKMINTFFGGLRHWDGEYFLHIAQYGYSYENTLAFYPLYPLMVGYSGRMLHCIAKECLTLRSCCLLMAVVLNVIMFCKAASLLYQVTQRIFNDATKSWHAVLLFCFNPASIFFAAAYSETLFAVMTLYVMLESVMELRFIRCSVPLALSFVTRSNGLVNMGFPLYFLIRKSVLRANHGFFSALKIICILLLSLIPATIFNFYEFQQFCNPHMSIKHSAEVVDYAREKYYILAGHRQHKQSPWCEATLPFPYSYVQTHYWDVGFLKYYQLKQLPNFLIALPVLGFLMWHCFLYLKHFTCNLLPRYPLQQLLKEYKTLPFVLHALILCLVCAAFVHIQIATRLLCSASPCLYWFAADYLPKSFDKLRLRSRGALIIIWFAAYSVIGCLLFSNNFPWT</sequence>
<feature type="transmembrane region" description="Helical" evidence="11">
    <location>
        <begin position="227"/>
        <end position="250"/>
    </location>
</feature>
<feature type="transmembrane region" description="Helical" evidence="11">
    <location>
        <begin position="418"/>
        <end position="437"/>
    </location>
</feature>
<feature type="transmembrane region" description="Helical" evidence="11">
    <location>
        <begin position="113"/>
        <end position="134"/>
    </location>
</feature>
<keyword evidence="4 11" id="KW-0337">GPI-anchor biosynthesis</keyword>
<dbReference type="VEuPathDB" id="VectorBase:GBRI010926"/>
<dbReference type="EC" id="2.4.1.-" evidence="11"/>
<keyword evidence="9 11" id="KW-1133">Transmembrane helix</keyword>
<dbReference type="Pfam" id="PF04188">
    <property type="entry name" value="Mannosyl_trans2"/>
    <property type="match status" value="1"/>
</dbReference>
<feature type="transmembrane region" description="Helical" evidence="11">
    <location>
        <begin position="146"/>
        <end position="179"/>
    </location>
</feature>
<evidence type="ECO:0000256" key="9">
    <source>
        <dbReference type="ARBA" id="ARBA00022989"/>
    </source>
</evidence>
<protein>
    <recommendedName>
        <fullName evidence="11">GPI mannosyltransferase 2</fullName>
        <ecNumber evidence="11">2.4.1.-</ecNumber>
    </recommendedName>
</protein>
<dbReference type="EnsemblMetazoa" id="GBRI010926-RA">
    <property type="protein sequence ID" value="GBRI010926-PA"/>
    <property type="gene ID" value="GBRI010926"/>
</dbReference>
<evidence type="ECO:0000256" key="10">
    <source>
        <dbReference type="ARBA" id="ARBA00023136"/>
    </source>
</evidence>
<evidence type="ECO:0000256" key="6">
    <source>
        <dbReference type="ARBA" id="ARBA00022679"/>
    </source>
</evidence>
<keyword evidence="13" id="KW-1185">Reference proteome</keyword>
<keyword evidence="6 11" id="KW-0808">Transferase</keyword>
<keyword evidence="7 11" id="KW-0812">Transmembrane</keyword>
<dbReference type="Proteomes" id="UP000091820">
    <property type="component" value="Unassembled WGS sequence"/>
</dbReference>
<evidence type="ECO:0000313" key="12">
    <source>
        <dbReference type="EnsemblMetazoa" id="GBRI042487-PA"/>
    </source>
</evidence>
<evidence type="ECO:0000256" key="3">
    <source>
        <dbReference type="ARBA" id="ARBA00008698"/>
    </source>
</evidence>
<evidence type="ECO:0000256" key="7">
    <source>
        <dbReference type="ARBA" id="ARBA00022692"/>
    </source>
</evidence>
<feature type="transmembrane region" description="Helical" evidence="11">
    <location>
        <begin position="323"/>
        <end position="341"/>
    </location>
</feature>
<evidence type="ECO:0000256" key="4">
    <source>
        <dbReference type="ARBA" id="ARBA00022502"/>
    </source>
</evidence>
<dbReference type="GO" id="GO:0000009">
    <property type="term" value="F:alpha-1,6-mannosyltransferase activity"/>
    <property type="evidence" value="ECO:0007669"/>
    <property type="project" value="InterPro"/>
</dbReference>
<dbReference type="GO" id="GO:0006506">
    <property type="term" value="P:GPI anchor biosynthetic process"/>
    <property type="evidence" value="ECO:0007669"/>
    <property type="project" value="UniProtKB-UniPathway"/>
</dbReference>
<comment type="similarity">
    <text evidence="3 11">Belongs to the PIGV family.</text>
</comment>
<reference evidence="12" key="2">
    <citation type="submission" date="2020-05" db="UniProtKB">
        <authorList>
            <consortium name="EnsemblMetazoa"/>
        </authorList>
    </citation>
    <scope>IDENTIFICATION</scope>
    <source>
        <strain evidence="12">IAEA</strain>
    </source>
</reference>
<comment type="subcellular location">
    <subcellularLocation>
        <location evidence="1 11">Endoplasmic reticulum membrane</location>
        <topology evidence="1 11">Multi-pass membrane protein</topology>
    </subcellularLocation>
</comment>
<comment type="caution">
    <text evidence="11">Lacks conserved residue(s) required for the propagation of feature annotation.</text>
</comment>
<evidence type="ECO:0000256" key="5">
    <source>
        <dbReference type="ARBA" id="ARBA00022676"/>
    </source>
</evidence>
<dbReference type="GO" id="GO:0005789">
    <property type="term" value="C:endoplasmic reticulum membrane"/>
    <property type="evidence" value="ECO:0007669"/>
    <property type="project" value="UniProtKB-SubCell"/>
</dbReference>
<reference evidence="13" key="1">
    <citation type="submission" date="2014-03" db="EMBL/GenBank/DDBJ databases">
        <authorList>
            <person name="Aksoy S."/>
            <person name="Warren W."/>
            <person name="Wilson R.K."/>
        </authorList>
    </citation>
    <scope>NUCLEOTIDE SEQUENCE [LARGE SCALE GENOMIC DNA]</scope>
    <source>
        <strain evidence="13">IAEA</strain>
    </source>
</reference>
<keyword evidence="8 11" id="KW-0256">Endoplasmic reticulum</keyword>
<evidence type="ECO:0000256" key="2">
    <source>
        <dbReference type="ARBA" id="ARBA00004687"/>
    </source>
</evidence>
<evidence type="ECO:0000313" key="13">
    <source>
        <dbReference type="Proteomes" id="UP000091820"/>
    </source>
</evidence>
<dbReference type="InterPro" id="IPR007315">
    <property type="entry name" value="PIG-V/Gpi18"/>
</dbReference>
<comment type="pathway">
    <text evidence="2 11">Glycolipid biosynthesis; glycosylphosphatidylinositol-anchor biosynthesis.</text>
</comment>
<dbReference type="UniPathway" id="UPA00196"/>
<dbReference type="EnsemblMetazoa" id="GBRI042487-RA">
    <property type="protein sequence ID" value="GBRI042487-PA"/>
    <property type="gene ID" value="GBRI042487"/>
</dbReference>
<feature type="transmembrane region" description="Helical" evidence="11">
    <location>
        <begin position="361"/>
        <end position="381"/>
    </location>
</feature>
<proteinExistence type="inferred from homology"/>
<organism evidence="12 13">
    <name type="scientific">Glossina brevipalpis</name>
    <dbReference type="NCBI Taxonomy" id="37001"/>
    <lineage>
        <taxon>Eukaryota</taxon>
        <taxon>Metazoa</taxon>
        <taxon>Ecdysozoa</taxon>
        <taxon>Arthropoda</taxon>
        <taxon>Hexapoda</taxon>
        <taxon>Insecta</taxon>
        <taxon>Pterygota</taxon>
        <taxon>Neoptera</taxon>
        <taxon>Endopterygota</taxon>
        <taxon>Diptera</taxon>
        <taxon>Brachycera</taxon>
        <taxon>Muscomorpha</taxon>
        <taxon>Hippoboscoidea</taxon>
        <taxon>Glossinidae</taxon>
        <taxon>Glossina</taxon>
    </lineage>
</organism>
<dbReference type="GO" id="GO:0031501">
    <property type="term" value="C:mannosyltransferase complex"/>
    <property type="evidence" value="ECO:0007669"/>
    <property type="project" value="TreeGrafter"/>
</dbReference>
<dbReference type="PANTHER" id="PTHR12468:SF2">
    <property type="entry name" value="GPI MANNOSYLTRANSFERASE 2"/>
    <property type="match status" value="1"/>
</dbReference>
<dbReference type="VEuPathDB" id="VectorBase:GBRI042487"/>
<accession>A0A1A9W999</accession>
<keyword evidence="5 11" id="KW-0328">Glycosyltransferase</keyword>
<dbReference type="AlphaFoldDB" id="A0A1A9W999"/>
<evidence type="ECO:0000256" key="11">
    <source>
        <dbReference type="RuleBase" id="RU363112"/>
    </source>
</evidence>
<name>A0A1A9W999_9MUSC</name>
<evidence type="ECO:0000256" key="1">
    <source>
        <dbReference type="ARBA" id="ARBA00004477"/>
    </source>
</evidence>
<dbReference type="STRING" id="37001.A0A1A9W999"/>
<dbReference type="GO" id="GO:0004376">
    <property type="term" value="F:GPI mannosyltransferase activity"/>
    <property type="evidence" value="ECO:0007669"/>
    <property type="project" value="InterPro"/>
</dbReference>
<keyword evidence="10 11" id="KW-0472">Membrane</keyword>
<comment type="function">
    <text evidence="11">Mannosyltransferase involved in glycosylphosphatidylinositol-anchor biosynthesis.</text>
</comment>